<dbReference type="STRING" id="1121476.SAMN02745751_02002"/>
<dbReference type="EMBL" id="FQZL01000013">
    <property type="protein sequence ID" value="SHJ20943.1"/>
    <property type="molecule type" value="Genomic_DNA"/>
</dbReference>
<gene>
    <name evidence="1" type="ORF">SAMN02745751_02002</name>
</gene>
<reference evidence="1 2" key="1">
    <citation type="submission" date="2016-11" db="EMBL/GenBank/DDBJ databases">
        <authorList>
            <person name="Jaros S."/>
            <person name="Januszkiewicz K."/>
            <person name="Wedrychowicz H."/>
        </authorList>
    </citation>
    <scope>NUCLEOTIDE SEQUENCE [LARGE SCALE GENOMIC DNA]</scope>
    <source>
        <strain evidence="1 2">DSM 17477</strain>
    </source>
</reference>
<dbReference type="Proteomes" id="UP000184052">
    <property type="component" value="Unassembled WGS sequence"/>
</dbReference>
<dbReference type="AlphaFoldDB" id="A0A1M6HFM6"/>
<name>A0A1M6HFM6_9FIRM</name>
<keyword evidence="2" id="KW-1185">Reference proteome</keyword>
<evidence type="ECO:0000313" key="1">
    <source>
        <dbReference type="EMBL" id="SHJ20943.1"/>
    </source>
</evidence>
<organism evidence="1 2">
    <name type="scientific">Dethiosulfatibacter aminovorans DSM 17477</name>
    <dbReference type="NCBI Taxonomy" id="1121476"/>
    <lineage>
        <taxon>Bacteria</taxon>
        <taxon>Bacillati</taxon>
        <taxon>Bacillota</taxon>
        <taxon>Tissierellia</taxon>
        <taxon>Dethiosulfatibacter</taxon>
    </lineage>
</organism>
<sequence length="42" mass="4501">MSKTLVVSQYLNRQPVAAAGIVHGSDSVNRIGASIFNMLKQV</sequence>
<protein>
    <submittedName>
        <fullName evidence="1">Uncharacterized protein</fullName>
    </submittedName>
</protein>
<proteinExistence type="predicted"/>
<evidence type="ECO:0000313" key="2">
    <source>
        <dbReference type="Proteomes" id="UP000184052"/>
    </source>
</evidence>
<accession>A0A1M6HFM6</accession>